<organism evidence="4 5">
    <name type="scientific">Melipona bicolor</name>
    <dbReference type="NCBI Taxonomy" id="60889"/>
    <lineage>
        <taxon>Eukaryota</taxon>
        <taxon>Metazoa</taxon>
        <taxon>Ecdysozoa</taxon>
        <taxon>Arthropoda</taxon>
        <taxon>Hexapoda</taxon>
        <taxon>Insecta</taxon>
        <taxon>Pterygota</taxon>
        <taxon>Neoptera</taxon>
        <taxon>Endopterygota</taxon>
        <taxon>Hymenoptera</taxon>
        <taxon>Apocrita</taxon>
        <taxon>Aculeata</taxon>
        <taxon>Apoidea</taxon>
        <taxon>Anthophila</taxon>
        <taxon>Apidae</taxon>
        <taxon>Melipona</taxon>
    </lineage>
</organism>
<proteinExistence type="predicted"/>
<name>A0AA40KHZ0_9HYME</name>
<dbReference type="SUPFAM" id="SSF48403">
    <property type="entry name" value="Ankyrin repeat"/>
    <property type="match status" value="1"/>
</dbReference>
<dbReference type="Gene3D" id="1.25.40.20">
    <property type="entry name" value="Ankyrin repeat-containing domain"/>
    <property type="match status" value="1"/>
</dbReference>
<dbReference type="PANTHER" id="PTHR24201:SF16">
    <property type="entry name" value="ANKYRIN-1-LIKE-RELATED"/>
    <property type="match status" value="1"/>
</dbReference>
<dbReference type="PROSITE" id="PS50297">
    <property type="entry name" value="ANK_REP_REGION"/>
    <property type="match status" value="1"/>
</dbReference>
<dbReference type="InterPro" id="IPR036770">
    <property type="entry name" value="Ankyrin_rpt-contain_sf"/>
</dbReference>
<evidence type="ECO:0000256" key="2">
    <source>
        <dbReference type="ARBA" id="ARBA00023043"/>
    </source>
</evidence>
<feature type="repeat" description="ANK" evidence="3">
    <location>
        <begin position="32"/>
        <end position="64"/>
    </location>
</feature>
<evidence type="ECO:0000256" key="1">
    <source>
        <dbReference type="ARBA" id="ARBA00022737"/>
    </source>
</evidence>
<evidence type="ECO:0000313" key="4">
    <source>
        <dbReference type="EMBL" id="KAK1120809.1"/>
    </source>
</evidence>
<comment type="caution">
    <text evidence="4">The sequence shown here is derived from an EMBL/GenBank/DDBJ whole genome shotgun (WGS) entry which is preliminary data.</text>
</comment>
<protein>
    <submittedName>
        <fullName evidence="4">Uncharacterized protein</fullName>
    </submittedName>
</protein>
<dbReference type="AlphaFoldDB" id="A0AA40KHZ0"/>
<dbReference type="EMBL" id="JAHYIQ010000029">
    <property type="protein sequence ID" value="KAK1120809.1"/>
    <property type="molecule type" value="Genomic_DNA"/>
</dbReference>
<gene>
    <name evidence="4" type="ORF">K0M31_011015</name>
</gene>
<accession>A0AA40KHZ0</accession>
<dbReference type="Proteomes" id="UP001177670">
    <property type="component" value="Unassembled WGS sequence"/>
</dbReference>
<keyword evidence="2 3" id="KW-0040">ANK repeat</keyword>
<dbReference type="SMART" id="SM00248">
    <property type="entry name" value="ANK"/>
    <property type="match status" value="1"/>
</dbReference>
<dbReference type="PROSITE" id="PS50088">
    <property type="entry name" value="ANK_REPEAT"/>
    <property type="match status" value="1"/>
</dbReference>
<dbReference type="PANTHER" id="PTHR24201">
    <property type="entry name" value="ANK_REP_REGION DOMAIN-CONTAINING PROTEIN"/>
    <property type="match status" value="1"/>
</dbReference>
<reference evidence="4" key="1">
    <citation type="submission" date="2021-10" db="EMBL/GenBank/DDBJ databases">
        <title>Melipona bicolor Genome sequencing and assembly.</title>
        <authorList>
            <person name="Araujo N.S."/>
            <person name="Arias M.C."/>
        </authorList>
    </citation>
    <scope>NUCLEOTIDE SEQUENCE</scope>
    <source>
        <strain evidence="4">USP_2M_L1-L4_2017</strain>
        <tissue evidence="4">Whole body</tissue>
    </source>
</reference>
<evidence type="ECO:0000313" key="5">
    <source>
        <dbReference type="Proteomes" id="UP001177670"/>
    </source>
</evidence>
<dbReference type="InterPro" id="IPR002110">
    <property type="entry name" value="Ankyrin_rpt"/>
</dbReference>
<dbReference type="GO" id="GO:0005634">
    <property type="term" value="C:nucleus"/>
    <property type="evidence" value="ECO:0007669"/>
    <property type="project" value="TreeGrafter"/>
</dbReference>
<sequence length="143" mass="15139">MAEKLREAAARGDVARVARLLDEDIKPLPDENGRSPLSLAAAAGHVDVCETLLLRKVDVNAADNRTQYDTDTVSSEDNDSLERAEKAIGIVSVIVQEDPAGYEIGHNASIAALTDGQSSLPSFAAEHVWLAPASKGYPRGGCI</sequence>
<keyword evidence="5" id="KW-1185">Reference proteome</keyword>
<evidence type="ECO:0000256" key="3">
    <source>
        <dbReference type="PROSITE-ProRule" id="PRU00023"/>
    </source>
</evidence>
<dbReference type="InterPro" id="IPR050776">
    <property type="entry name" value="Ank_Repeat/CDKN_Inhibitor"/>
</dbReference>
<dbReference type="Pfam" id="PF00023">
    <property type="entry name" value="Ank"/>
    <property type="match status" value="1"/>
</dbReference>
<keyword evidence="1" id="KW-0677">Repeat</keyword>